<evidence type="ECO:0000313" key="2">
    <source>
        <dbReference type="Proteomes" id="UP001060215"/>
    </source>
</evidence>
<keyword evidence="2" id="KW-1185">Reference proteome</keyword>
<protein>
    <submittedName>
        <fullName evidence="1">Uncharacterized protein</fullName>
    </submittedName>
</protein>
<accession>A0ACC0I9F3</accession>
<comment type="caution">
    <text evidence="1">The sequence shown here is derived from an EMBL/GenBank/DDBJ whole genome shotgun (WGS) entry which is preliminary data.</text>
</comment>
<evidence type="ECO:0000313" key="1">
    <source>
        <dbReference type="EMBL" id="KAI8022319.1"/>
    </source>
</evidence>
<dbReference type="Proteomes" id="UP001060215">
    <property type="component" value="Chromosome 6"/>
</dbReference>
<gene>
    <name evidence="1" type="ORF">LOK49_LG03G01239</name>
</gene>
<organism evidence="1 2">
    <name type="scientific">Camellia lanceoleosa</name>
    <dbReference type="NCBI Taxonomy" id="1840588"/>
    <lineage>
        <taxon>Eukaryota</taxon>
        <taxon>Viridiplantae</taxon>
        <taxon>Streptophyta</taxon>
        <taxon>Embryophyta</taxon>
        <taxon>Tracheophyta</taxon>
        <taxon>Spermatophyta</taxon>
        <taxon>Magnoliopsida</taxon>
        <taxon>eudicotyledons</taxon>
        <taxon>Gunneridae</taxon>
        <taxon>Pentapetalae</taxon>
        <taxon>asterids</taxon>
        <taxon>Ericales</taxon>
        <taxon>Theaceae</taxon>
        <taxon>Camellia</taxon>
    </lineage>
</organism>
<reference evidence="1 2" key="1">
    <citation type="journal article" date="2022" name="Plant J.">
        <title>Chromosome-level genome of Camellia lanceoleosa provides a valuable resource for understanding genome evolution and self-incompatibility.</title>
        <authorList>
            <person name="Gong W."/>
            <person name="Xiao S."/>
            <person name="Wang L."/>
            <person name="Liao Z."/>
            <person name="Chang Y."/>
            <person name="Mo W."/>
            <person name="Hu G."/>
            <person name="Li W."/>
            <person name="Zhao G."/>
            <person name="Zhu H."/>
            <person name="Hu X."/>
            <person name="Ji K."/>
            <person name="Xiang X."/>
            <person name="Song Q."/>
            <person name="Yuan D."/>
            <person name="Jin S."/>
            <person name="Zhang L."/>
        </authorList>
    </citation>
    <scope>NUCLEOTIDE SEQUENCE [LARGE SCALE GENOMIC DNA]</scope>
    <source>
        <strain evidence="1">SQ_2022a</strain>
    </source>
</reference>
<dbReference type="EMBL" id="CM045763">
    <property type="protein sequence ID" value="KAI8022319.1"/>
    <property type="molecule type" value="Genomic_DNA"/>
</dbReference>
<sequence>MAALVGGGVCDSDDGGGGASCRHSGVGTELYQWQHRSVRRERNCYGDGLSGNNMVREERGTDKVLEVAGRVAGAEGIDEAAVAKMDNGDDGGGSEVGWWLGLGLGLKKARVFLT</sequence>
<name>A0ACC0I9F3_9ERIC</name>
<proteinExistence type="predicted"/>